<organism evidence="2 3">
    <name type="scientific">Spirosoma soli</name>
    <dbReference type="NCBI Taxonomy" id="1770529"/>
    <lineage>
        <taxon>Bacteria</taxon>
        <taxon>Pseudomonadati</taxon>
        <taxon>Bacteroidota</taxon>
        <taxon>Cytophagia</taxon>
        <taxon>Cytophagales</taxon>
        <taxon>Cytophagaceae</taxon>
        <taxon>Spirosoma</taxon>
    </lineage>
</organism>
<gene>
    <name evidence="2" type="ORF">ACFSUS_04720</name>
</gene>
<feature type="transmembrane region" description="Helical" evidence="1">
    <location>
        <begin position="30"/>
        <end position="55"/>
    </location>
</feature>
<proteinExistence type="predicted"/>
<evidence type="ECO:0000313" key="2">
    <source>
        <dbReference type="EMBL" id="MFD2569925.1"/>
    </source>
</evidence>
<keyword evidence="1" id="KW-0812">Transmembrane</keyword>
<keyword evidence="1" id="KW-1133">Transmembrane helix</keyword>
<accession>A0ABW5LYR2</accession>
<dbReference type="EMBL" id="JBHULN010000002">
    <property type="protein sequence ID" value="MFD2569925.1"/>
    <property type="molecule type" value="Genomic_DNA"/>
</dbReference>
<dbReference type="RefSeq" id="WP_381519796.1">
    <property type="nucleotide sequence ID" value="NZ_JBHULN010000002.1"/>
</dbReference>
<reference evidence="3" key="1">
    <citation type="journal article" date="2019" name="Int. J. Syst. Evol. Microbiol.">
        <title>The Global Catalogue of Microorganisms (GCM) 10K type strain sequencing project: providing services to taxonomists for standard genome sequencing and annotation.</title>
        <authorList>
            <consortium name="The Broad Institute Genomics Platform"/>
            <consortium name="The Broad Institute Genome Sequencing Center for Infectious Disease"/>
            <person name="Wu L."/>
            <person name="Ma J."/>
        </authorList>
    </citation>
    <scope>NUCLEOTIDE SEQUENCE [LARGE SCALE GENOMIC DNA]</scope>
    <source>
        <strain evidence="3">KCTC 42805</strain>
    </source>
</reference>
<feature type="transmembrane region" description="Helical" evidence="1">
    <location>
        <begin position="67"/>
        <end position="85"/>
    </location>
</feature>
<keyword evidence="3" id="KW-1185">Reference proteome</keyword>
<feature type="transmembrane region" description="Helical" evidence="1">
    <location>
        <begin position="7"/>
        <end position="24"/>
    </location>
</feature>
<comment type="caution">
    <text evidence="2">The sequence shown here is derived from an EMBL/GenBank/DDBJ whole genome shotgun (WGS) entry which is preliminary data.</text>
</comment>
<evidence type="ECO:0008006" key="4">
    <source>
        <dbReference type="Google" id="ProtNLM"/>
    </source>
</evidence>
<sequence length="120" mass="13744">MSALERVKAQLVIVTGLLVLYFIFKSVYWLYAAVAVGVLSLMIPAIGNGIVWLWFKIAEVLGKINGAIILSVVFWVFLFPIALLYRMNKKNPMSVKKEGNSSLYHERNHIYSKEDLEHTW</sequence>
<evidence type="ECO:0000256" key="1">
    <source>
        <dbReference type="SAM" id="Phobius"/>
    </source>
</evidence>
<evidence type="ECO:0000313" key="3">
    <source>
        <dbReference type="Proteomes" id="UP001597469"/>
    </source>
</evidence>
<dbReference type="Proteomes" id="UP001597469">
    <property type="component" value="Unassembled WGS sequence"/>
</dbReference>
<protein>
    <recommendedName>
        <fullName evidence="4">Permease</fullName>
    </recommendedName>
</protein>
<name>A0ABW5LYR2_9BACT</name>
<keyword evidence="1" id="KW-0472">Membrane</keyword>